<dbReference type="PANTHER" id="PTHR46564:SF1">
    <property type="entry name" value="TRANSPOSASE"/>
    <property type="match status" value="1"/>
</dbReference>
<evidence type="ECO:0000313" key="3">
    <source>
        <dbReference type="Proteomes" id="UP000230423"/>
    </source>
</evidence>
<dbReference type="InterPro" id="IPR036397">
    <property type="entry name" value="RNaseH_sf"/>
</dbReference>
<protein>
    <recommendedName>
        <fullName evidence="1">Tc1-like transposase DDE domain-containing protein</fullName>
    </recommendedName>
</protein>
<dbReference type="AlphaFoldDB" id="A0A2G9V5D8"/>
<proteinExistence type="predicted"/>
<organism evidence="2 3">
    <name type="scientific">Teladorsagia circumcincta</name>
    <name type="common">Brown stomach worm</name>
    <name type="synonym">Ostertagia circumcincta</name>
    <dbReference type="NCBI Taxonomy" id="45464"/>
    <lineage>
        <taxon>Eukaryota</taxon>
        <taxon>Metazoa</taxon>
        <taxon>Ecdysozoa</taxon>
        <taxon>Nematoda</taxon>
        <taxon>Chromadorea</taxon>
        <taxon>Rhabditida</taxon>
        <taxon>Rhabditina</taxon>
        <taxon>Rhabditomorpha</taxon>
        <taxon>Strongyloidea</taxon>
        <taxon>Trichostrongylidae</taxon>
        <taxon>Teladorsagia</taxon>
    </lineage>
</organism>
<dbReference type="Proteomes" id="UP000230423">
    <property type="component" value="Unassembled WGS sequence"/>
</dbReference>
<dbReference type="OrthoDB" id="6021308at2759"/>
<feature type="domain" description="Tc1-like transposase DDE" evidence="1">
    <location>
        <begin position="12"/>
        <end position="97"/>
    </location>
</feature>
<sequence>MNSQENIHYAPSTGAHNTERFCEFLDELYLIFEQRNITEAVLVMDNVRFHKVKEVGQRLENKGHRVVYLPPYSPFLNLIENMFSKWKEYVRRARPQNQPNPLELIESGANMGTGCGAFFRNMMDYVTRCLRRETIINK</sequence>
<accession>A0A2G9V5D8</accession>
<name>A0A2G9V5D8_TELCI</name>
<keyword evidence="3" id="KW-1185">Reference proteome</keyword>
<dbReference type="InterPro" id="IPR038717">
    <property type="entry name" value="Tc1-like_DDE_dom"/>
</dbReference>
<gene>
    <name evidence="2" type="ORF">TELCIR_00126</name>
</gene>
<dbReference type="GO" id="GO:0003676">
    <property type="term" value="F:nucleic acid binding"/>
    <property type="evidence" value="ECO:0007669"/>
    <property type="project" value="InterPro"/>
</dbReference>
<dbReference type="Pfam" id="PF13358">
    <property type="entry name" value="DDE_3"/>
    <property type="match status" value="1"/>
</dbReference>
<dbReference type="Gene3D" id="3.30.420.10">
    <property type="entry name" value="Ribonuclease H-like superfamily/Ribonuclease H"/>
    <property type="match status" value="1"/>
</dbReference>
<reference evidence="2 3" key="1">
    <citation type="submission" date="2015-09" db="EMBL/GenBank/DDBJ databases">
        <title>Draft genome of the parasitic nematode Teladorsagia circumcincta isolate WARC Sus (inbred).</title>
        <authorList>
            <person name="Mitreva M."/>
        </authorList>
    </citation>
    <scope>NUCLEOTIDE SEQUENCE [LARGE SCALE GENOMIC DNA]</scope>
    <source>
        <strain evidence="2 3">S</strain>
    </source>
</reference>
<dbReference type="PANTHER" id="PTHR46564">
    <property type="entry name" value="TRANSPOSASE"/>
    <property type="match status" value="1"/>
</dbReference>
<evidence type="ECO:0000259" key="1">
    <source>
        <dbReference type="Pfam" id="PF13358"/>
    </source>
</evidence>
<dbReference type="EMBL" id="KZ344988">
    <property type="protein sequence ID" value="PIO77715.1"/>
    <property type="molecule type" value="Genomic_DNA"/>
</dbReference>
<evidence type="ECO:0000313" key="2">
    <source>
        <dbReference type="EMBL" id="PIO77715.1"/>
    </source>
</evidence>